<evidence type="ECO:0000256" key="3">
    <source>
        <dbReference type="PIRSR" id="PIRSR038001-1"/>
    </source>
</evidence>
<dbReference type="Pfam" id="PF00656">
    <property type="entry name" value="Peptidase_C14"/>
    <property type="match status" value="1"/>
</dbReference>
<dbReference type="Gene3D" id="3.40.50.1460">
    <property type="match status" value="1"/>
</dbReference>
<dbReference type="CDD" id="cd00032">
    <property type="entry name" value="CASc"/>
    <property type="match status" value="1"/>
</dbReference>
<dbReference type="PROSITE" id="PS50208">
    <property type="entry name" value="CASPASE_P20"/>
    <property type="match status" value="1"/>
</dbReference>
<dbReference type="InterPro" id="IPR015917">
    <property type="entry name" value="Pept_C14A"/>
</dbReference>
<dbReference type="Ensembl" id="ENSMMDT00005025503.1">
    <property type="protein sequence ID" value="ENSMMDP00005024974.1"/>
    <property type="gene ID" value="ENSMMDG00005011967.1"/>
</dbReference>
<dbReference type="PANTHER" id="PTHR48169:SF7">
    <property type="entry name" value="CASPASE 10"/>
    <property type="match status" value="1"/>
</dbReference>
<dbReference type="PROSITE" id="PS01122">
    <property type="entry name" value="CASPASE_CYS"/>
    <property type="match status" value="1"/>
</dbReference>
<feature type="domain" description="Caspase family p10" evidence="5">
    <location>
        <begin position="249"/>
        <end position="342"/>
    </location>
</feature>
<accession>A0A667YM83</accession>
<dbReference type="GO" id="GO:0004197">
    <property type="term" value="F:cysteine-type endopeptidase activity"/>
    <property type="evidence" value="ECO:0007669"/>
    <property type="project" value="InterPro"/>
</dbReference>
<sequence>MAAKDTVRRNKTVLQDVLSTDRRRILDKVYENQLITQREYNNLKDINRENVEGHVIGLVDKLMDKGEETCQAFLHLLQTDKDIKETFPRLEKILWHSTCPPSTCCESNLAYSEDCRYQLTSKPTGLCVIINNENFIYSSKSSFSIPAESLAEVFSWLGFRVLMCKDQTKDQMDQLPQHGDAFVCCILSHGDTGTVTGTDGIPLPITDITSTFNGNNCALLVDKPKVFFIQACQGRQKHQGVLVTDLADDLVSIPLEADFLVAIATVEKYPAMRHVVDGSWFIQALCRQLKEGCLRGDDLMQILYRVNDEVSQKEGVCAVPGAVKQMPEARNVTLRRSLVFSPCY</sequence>
<dbReference type="InterPro" id="IPR029030">
    <property type="entry name" value="Caspase-like_dom_sf"/>
</dbReference>
<dbReference type="GO" id="GO:0051604">
    <property type="term" value="P:protein maturation"/>
    <property type="evidence" value="ECO:0007669"/>
    <property type="project" value="UniProtKB-ARBA"/>
</dbReference>
<dbReference type="CDD" id="cd01671">
    <property type="entry name" value="CARD"/>
    <property type="match status" value="1"/>
</dbReference>
<dbReference type="InterPro" id="IPR033139">
    <property type="entry name" value="Caspase_cys_AS"/>
</dbReference>
<dbReference type="GO" id="GO:0005737">
    <property type="term" value="C:cytoplasm"/>
    <property type="evidence" value="ECO:0007669"/>
    <property type="project" value="UniProtKB-ARBA"/>
</dbReference>
<dbReference type="PIRSF" id="PIRSF038001">
    <property type="entry name" value="Caspase_ICE"/>
    <property type="match status" value="1"/>
</dbReference>
<keyword evidence="2" id="KW-0053">Apoptosis</keyword>
<dbReference type="Gene3D" id="1.10.533.10">
    <property type="entry name" value="Death Domain, Fas"/>
    <property type="match status" value="1"/>
</dbReference>
<dbReference type="Proteomes" id="UP000472263">
    <property type="component" value="Chromosome 17"/>
</dbReference>
<reference evidence="8" key="2">
    <citation type="submission" date="2025-08" db="UniProtKB">
        <authorList>
            <consortium name="Ensembl"/>
        </authorList>
    </citation>
    <scope>IDENTIFICATION</scope>
</reference>
<dbReference type="SMART" id="SM00115">
    <property type="entry name" value="CASc"/>
    <property type="match status" value="1"/>
</dbReference>
<dbReference type="InterPro" id="IPR011029">
    <property type="entry name" value="DEATH-like_dom_sf"/>
</dbReference>
<dbReference type="Pfam" id="PF00619">
    <property type="entry name" value="CARD"/>
    <property type="match status" value="1"/>
</dbReference>
<dbReference type="InterPro" id="IPR002138">
    <property type="entry name" value="Pept_C14_p10"/>
</dbReference>
<reference evidence="8" key="1">
    <citation type="submission" date="2019-06" db="EMBL/GenBank/DDBJ databases">
        <authorList>
            <consortium name="Wellcome Sanger Institute Data Sharing"/>
        </authorList>
    </citation>
    <scope>NUCLEOTIDE SEQUENCE [LARGE SCALE GENOMIC DNA]</scope>
</reference>
<evidence type="ECO:0000313" key="9">
    <source>
        <dbReference type="Proteomes" id="UP000472263"/>
    </source>
</evidence>
<proteinExistence type="inferred from homology"/>
<evidence type="ECO:0000259" key="6">
    <source>
        <dbReference type="PROSITE" id="PS50208"/>
    </source>
</evidence>
<evidence type="ECO:0000313" key="8">
    <source>
        <dbReference type="Ensembl" id="ENSMMDP00005024974.1"/>
    </source>
</evidence>
<dbReference type="GeneTree" id="ENSGT00940000164225"/>
<dbReference type="AlphaFoldDB" id="A0A667YM83"/>
<dbReference type="PANTHER" id="PTHR48169">
    <property type="entry name" value="DED DOMAIN-CONTAINING PROTEIN"/>
    <property type="match status" value="1"/>
</dbReference>
<feature type="domain" description="Caspase family p20" evidence="6">
    <location>
        <begin position="123"/>
        <end position="236"/>
    </location>
</feature>
<evidence type="ECO:0000259" key="7">
    <source>
        <dbReference type="PROSITE" id="PS50209"/>
    </source>
</evidence>
<evidence type="ECO:0000256" key="4">
    <source>
        <dbReference type="RuleBase" id="RU003971"/>
    </source>
</evidence>
<evidence type="ECO:0008006" key="10">
    <source>
        <dbReference type="Google" id="ProtNLM"/>
    </source>
</evidence>
<reference evidence="8" key="3">
    <citation type="submission" date="2025-09" db="UniProtKB">
        <authorList>
            <consortium name="Ensembl"/>
        </authorList>
    </citation>
    <scope>IDENTIFICATION</scope>
</reference>
<evidence type="ECO:0000256" key="2">
    <source>
        <dbReference type="ARBA" id="ARBA00022703"/>
    </source>
</evidence>
<dbReference type="SUPFAM" id="SSF52129">
    <property type="entry name" value="Caspase-like"/>
    <property type="match status" value="1"/>
</dbReference>
<dbReference type="PRINTS" id="PR00376">
    <property type="entry name" value="IL1BCENZYME"/>
</dbReference>
<dbReference type="GO" id="GO:0006508">
    <property type="term" value="P:proteolysis"/>
    <property type="evidence" value="ECO:0007669"/>
    <property type="project" value="InterPro"/>
</dbReference>
<evidence type="ECO:0000259" key="5">
    <source>
        <dbReference type="PROSITE" id="PS50207"/>
    </source>
</evidence>
<dbReference type="InterPro" id="IPR001309">
    <property type="entry name" value="Pept_C14_p20"/>
</dbReference>
<dbReference type="SUPFAM" id="SSF47986">
    <property type="entry name" value="DEATH domain"/>
    <property type="match status" value="1"/>
</dbReference>
<name>A0A667YM83_9TELE</name>
<dbReference type="InterPro" id="IPR001315">
    <property type="entry name" value="CARD"/>
</dbReference>
<dbReference type="PROSITE" id="PS50207">
    <property type="entry name" value="CASPASE_P10"/>
    <property type="match status" value="1"/>
</dbReference>
<comment type="similarity">
    <text evidence="1 4">Belongs to the peptidase C14A family.</text>
</comment>
<feature type="active site" evidence="3">
    <location>
        <position position="189"/>
    </location>
</feature>
<protein>
    <recommendedName>
        <fullName evidence="10">Caspase 20, apoptosis-related cysteine peptidase</fullName>
    </recommendedName>
</protein>
<feature type="active site" evidence="3">
    <location>
        <position position="232"/>
    </location>
</feature>
<evidence type="ECO:0000256" key="1">
    <source>
        <dbReference type="ARBA" id="ARBA00010134"/>
    </source>
</evidence>
<keyword evidence="9" id="KW-1185">Reference proteome</keyword>
<dbReference type="PROSITE" id="PS50209">
    <property type="entry name" value="CARD"/>
    <property type="match status" value="1"/>
</dbReference>
<organism evidence="8 9">
    <name type="scientific">Myripristis murdjan</name>
    <name type="common">pinecone soldierfish</name>
    <dbReference type="NCBI Taxonomy" id="586833"/>
    <lineage>
        <taxon>Eukaryota</taxon>
        <taxon>Metazoa</taxon>
        <taxon>Chordata</taxon>
        <taxon>Craniata</taxon>
        <taxon>Vertebrata</taxon>
        <taxon>Euteleostomi</taxon>
        <taxon>Actinopterygii</taxon>
        <taxon>Neopterygii</taxon>
        <taxon>Teleostei</taxon>
        <taxon>Neoteleostei</taxon>
        <taxon>Acanthomorphata</taxon>
        <taxon>Holocentriformes</taxon>
        <taxon>Holocentridae</taxon>
        <taxon>Myripristis</taxon>
    </lineage>
</organism>
<dbReference type="InterPro" id="IPR011600">
    <property type="entry name" value="Pept_C14_caspase"/>
</dbReference>
<feature type="domain" description="CARD" evidence="7">
    <location>
        <begin position="1"/>
        <end position="78"/>
    </location>
</feature>
<dbReference type="GO" id="GO:0006915">
    <property type="term" value="P:apoptotic process"/>
    <property type="evidence" value="ECO:0007669"/>
    <property type="project" value="UniProtKB-KW"/>
</dbReference>
<dbReference type="GO" id="GO:0042981">
    <property type="term" value="P:regulation of apoptotic process"/>
    <property type="evidence" value="ECO:0007669"/>
    <property type="project" value="InterPro"/>
</dbReference>